<evidence type="ECO:0000313" key="3">
    <source>
        <dbReference type="Proteomes" id="UP001595075"/>
    </source>
</evidence>
<dbReference type="Proteomes" id="UP001595075">
    <property type="component" value="Unassembled WGS sequence"/>
</dbReference>
<proteinExistence type="predicted"/>
<evidence type="ECO:0000313" key="2">
    <source>
        <dbReference type="EMBL" id="KAL2067390.1"/>
    </source>
</evidence>
<organism evidence="2 3">
    <name type="scientific">Oculimacula yallundae</name>
    <dbReference type="NCBI Taxonomy" id="86028"/>
    <lineage>
        <taxon>Eukaryota</taxon>
        <taxon>Fungi</taxon>
        <taxon>Dikarya</taxon>
        <taxon>Ascomycota</taxon>
        <taxon>Pezizomycotina</taxon>
        <taxon>Leotiomycetes</taxon>
        <taxon>Helotiales</taxon>
        <taxon>Ploettnerulaceae</taxon>
        <taxon>Oculimacula</taxon>
    </lineage>
</organism>
<dbReference type="EMBL" id="JAZHXI010000010">
    <property type="protein sequence ID" value="KAL2067390.1"/>
    <property type="molecule type" value="Genomic_DNA"/>
</dbReference>
<keyword evidence="1" id="KW-0812">Transmembrane</keyword>
<name>A0ABR4CCB2_9HELO</name>
<evidence type="ECO:0008006" key="4">
    <source>
        <dbReference type="Google" id="ProtNLM"/>
    </source>
</evidence>
<comment type="caution">
    <text evidence="2">The sequence shown here is derived from an EMBL/GenBank/DDBJ whole genome shotgun (WGS) entry which is preliminary data.</text>
</comment>
<evidence type="ECO:0000256" key="1">
    <source>
        <dbReference type="SAM" id="Phobius"/>
    </source>
</evidence>
<keyword evidence="1" id="KW-0472">Membrane</keyword>
<keyword evidence="1" id="KW-1133">Transmembrane helix</keyword>
<protein>
    <recommendedName>
        <fullName evidence="4">Transmembrane protein</fullName>
    </recommendedName>
</protein>
<feature type="transmembrane region" description="Helical" evidence="1">
    <location>
        <begin position="27"/>
        <end position="47"/>
    </location>
</feature>
<sequence>MDGDAASGQTTSRFFQLSVSSFRRPICLVRLVPSFIAFWAALLYSAVLGSGCSRRYYGAGRDGTGLQQKASVRQVSRLHRKSVAGHWVGEKRKTSK</sequence>
<accession>A0ABR4CCB2</accession>
<reference evidence="2 3" key="1">
    <citation type="journal article" date="2024" name="Commun. Biol.">
        <title>Comparative genomic analysis of thermophilic fungi reveals convergent evolutionary adaptations and gene losses.</title>
        <authorList>
            <person name="Steindorff A.S."/>
            <person name="Aguilar-Pontes M.V."/>
            <person name="Robinson A.J."/>
            <person name="Andreopoulos B."/>
            <person name="LaButti K."/>
            <person name="Kuo A."/>
            <person name="Mondo S."/>
            <person name="Riley R."/>
            <person name="Otillar R."/>
            <person name="Haridas S."/>
            <person name="Lipzen A."/>
            <person name="Grimwood J."/>
            <person name="Schmutz J."/>
            <person name="Clum A."/>
            <person name="Reid I.D."/>
            <person name="Moisan M.C."/>
            <person name="Butler G."/>
            <person name="Nguyen T.T.M."/>
            <person name="Dewar K."/>
            <person name="Conant G."/>
            <person name="Drula E."/>
            <person name="Henrissat B."/>
            <person name="Hansel C."/>
            <person name="Singer S."/>
            <person name="Hutchinson M.I."/>
            <person name="de Vries R.P."/>
            <person name="Natvig D.O."/>
            <person name="Powell A.J."/>
            <person name="Tsang A."/>
            <person name="Grigoriev I.V."/>
        </authorList>
    </citation>
    <scope>NUCLEOTIDE SEQUENCE [LARGE SCALE GENOMIC DNA]</scope>
    <source>
        <strain evidence="2 3">CBS 494.80</strain>
    </source>
</reference>
<gene>
    <name evidence="2" type="ORF">VTL71DRAFT_1815</name>
</gene>
<keyword evidence="3" id="KW-1185">Reference proteome</keyword>